<dbReference type="SUPFAM" id="SSF46565">
    <property type="entry name" value="Chaperone J-domain"/>
    <property type="match status" value="1"/>
</dbReference>
<dbReference type="PRINTS" id="PR00625">
    <property type="entry name" value="JDOMAIN"/>
</dbReference>
<evidence type="ECO:0000313" key="5">
    <source>
        <dbReference type="Proteomes" id="UP001642464"/>
    </source>
</evidence>
<protein>
    <submittedName>
        <fullName evidence="4">Chaperone protein DnaJ</fullName>
    </submittedName>
</protein>
<evidence type="ECO:0000259" key="3">
    <source>
        <dbReference type="PROSITE" id="PS50076"/>
    </source>
</evidence>
<keyword evidence="1" id="KW-0175">Coiled coil</keyword>
<dbReference type="InterPro" id="IPR036869">
    <property type="entry name" value="J_dom_sf"/>
</dbReference>
<dbReference type="Pfam" id="PF00226">
    <property type="entry name" value="DnaJ"/>
    <property type="match status" value="1"/>
</dbReference>
<comment type="caution">
    <text evidence="4">The sequence shown here is derived from an EMBL/GenBank/DDBJ whole genome shotgun (WGS) entry which is preliminary data.</text>
</comment>
<reference evidence="4 5" key="1">
    <citation type="submission" date="2024-02" db="EMBL/GenBank/DDBJ databases">
        <authorList>
            <person name="Chen Y."/>
            <person name="Shah S."/>
            <person name="Dougan E. K."/>
            <person name="Thang M."/>
            <person name="Chan C."/>
        </authorList>
    </citation>
    <scope>NUCLEOTIDE SEQUENCE [LARGE SCALE GENOMIC DNA]</scope>
</reference>
<dbReference type="CDD" id="cd06257">
    <property type="entry name" value="DnaJ"/>
    <property type="match status" value="1"/>
</dbReference>
<proteinExistence type="predicted"/>
<dbReference type="InterPro" id="IPR001623">
    <property type="entry name" value="DnaJ_domain"/>
</dbReference>
<evidence type="ECO:0000256" key="1">
    <source>
        <dbReference type="SAM" id="Coils"/>
    </source>
</evidence>
<accession>A0ABP0RZ69</accession>
<gene>
    <name evidence="4" type="ORF">SCF082_LOCUS48994</name>
</gene>
<dbReference type="SMART" id="SM00271">
    <property type="entry name" value="DnaJ"/>
    <property type="match status" value="1"/>
</dbReference>
<name>A0ABP0RZ69_9DINO</name>
<organism evidence="4 5">
    <name type="scientific">Durusdinium trenchii</name>
    <dbReference type="NCBI Taxonomy" id="1381693"/>
    <lineage>
        <taxon>Eukaryota</taxon>
        <taxon>Sar</taxon>
        <taxon>Alveolata</taxon>
        <taxon>Dinophyceae</taxon>
        <taxon>Suessiales</taxon>
        <taxon>Symbiodiniaceae</taxon>
        <taxon>Durusdinium</taxon>
    </lineage>
</organism>
<dbReference type="InterPro" id="IPR050817">
    <property type="entry name" value="DjlA_DnaK_co-chaperone"/>
</dbReference>
<keyword evidence="5" id="KW-1185">Reference proteome</keyword>
<dbReference type="Gene3D" id="1.10.287.110">
    <property type="entry name" value="DnaJ domain"/>
    <property type="match status" value="1"/>
</dbReference>
<dbReference type="PROSITE" id="PS50076">
    <property type="entry name" value="DNAJ_2"/>
    <property type="match status" value="1"/>
</dbReference>
<dbReference type="EMBL" id="CAXAMM010042462">
    <property type="protein sequence ID" value="CAK9105071.1"/>
    <property type="molecule type" value="Genomic_DNA"/>
</dbReference>
<dbReference type="PANTHER" id="PTHR24074">
    <property type="entry name" value="CO-CHAPERONE PROTEIN DJLA"/>
    <property type="match status" value="1"/>
</dbReference>
<dbReference type="Proteomes" id="UP001642464">
    <property type="component" value="Unassembled WGS sequence"/>
</dbReference>
<sequence length="801" mass="88913">MTPATPANARALAQAAVANIRATTAQALAQEKQSQAPAAALLEPATKKEAKTSGYERPTTLTEAERAVFNSPYAFSYFGPKGVEEEEDEDNYLDYGQYTMPEDDEQQSEDEIIRPARARTERVKEYVVDNSQLQADAPGVAYRFSCQLDDRDERRPVAAWGSIVSGEDASEGWVRVGDRFLPMEVNECRVLVRRNPSKFRGEKRLEDLDESEEDEPNEASSAPWKGAQRSSARRETPAERRARLFLAEQLRASDQEHEDYERRSRELLKKHQQLLQEPMATHYSVLGIRRSATVEEIQQAFKALCKLYHPDKVEPGHAGTERAARERAMAQLNEAHAVLSSEKRWAYDRQLLSAEKVEPEEATVLQARRVTQTESDLADADFDFTGDGRPFRSCKGRAARVAKSCGSREKVRMVMQQLVGQSPMELADCKGVIRHVGPMTPLGGLGECGHPKCSAHRLKYPEIRAGFRDFIVSKVRDALRTQTVWWGPEGLRYVSLGSGELLFDLELLERLREEAGVTIAQICLIDRAYETPSHGTRRALREFADWQRASAQLRRVAPAEVLAFGRLQDFFQAAAEGGRASGCHIFVQCDAYWHGCAGDCNRLASRALCPNGLLARLAESTDTLDAELPKGALVAPFQGDLVEPPQEMGSLGDGALLSSLSVAHLGGLHVGEPFFSAAWTLAMWPPECFKPPSLQPVEHPLLSRREEASRIRIIGKERALAVWRVTDTRIAVRAGPHAQAQIVDVFYKGDEVLATGAEGPWLRIAQESWPNPADAPEEAWVLQDGSAFGLGLLLQQVTAPR</sequence>
<feature type="region of interest" description="Disordered" evidence="2">
    <location>
        <begin position="31"/>
        <end position="59"/>
    </location>
</feature>
<feature type="coiled-coil region" evidence="1">
    <location>
        <begin position="250"/>
        <end position="277"/>
    </location>
</feature>
<evidence type="ECO:0000256" key="2">
    <source>
        <dbReference type="SAM" id="MobiDB-lite"/>
    </source>
</evidence>
<evidence type="ECO:0000313" key="4">
    <source>
        <dbReference type="EMBL" id="CAK9105071.1"/>
    </source>
</evidence>
<feature type="compositionally biased region" description="Acidic residues" evidence="2">
    <location>
        <begin position="207"/>
        <end position="217"/>
    </location>
</feature>
<feature type="domain" description="J" evidence="3">
    <location>
        <begin position="281"/>
        <end position="351"/>
    </location>
</feature>
<feature type="region of interest" description="Disordered" evidence="2">
    <location>
        <begin position="204"/>
        <end position="238"/>
    </location>
</feature>